<dbReference type="AlphaFoldDB" id="A0AA37WYP9"/>
<dbReference type="SMART" id="SM00895">
    <property type="entry name" value="FCD"/>
    <property type="match status" value="1"/>
</dbReference>
<dbReference type="InterPro" id="IPR036388">
    <property type="entry name" value="WH-like_DNA-bd_sf"/>
</dbReference>
<dbReference type="PROSITE" id="PS50949">
    <property type="entry name" value="HTH_GNTR"/>
    <property type="match status" value="1"/>
</dbReference>
<sequence length="226" mass="24822">MALKGVDVSKTVSAGGLVFESLRRAIIEGELKDGDPLRQDEIARLFHTSRIPVREAITMLEQQGLVKNHRFKGAVVVGLSLAEASEIFDFRCIIDAHVIRAAVPHMTPALIAEARAIYEEFSSSDDPMRWGDLNRAFHLTLYRASNLPFHLATLSNAMDRLDRYVRAQLVLSEGHTRANIEHLEILEACARGDAAAAADLTVTHIRGAQHALIVHLARIKAGFGSA</sequence>
<keyword evidence="3" id="KW-0804">Transcription</keyword>
<protein>
    <submittedName>
        <fullName evidence="5">Transcriptional regulator</fullName>
    </submittedName>
</protein>
<dbReference type="Proteomes" id="UP001157355">
    <property type="component" value="Unassembled WGS sequence"/>
</dbReference>
<keyword evidence="6" id="KW-1185">Reference proteome</keyword>
<dbReference type="InterPro" id="IPR011711">
    <property type="entry name" value="GntR_C"/>
</dbReference>
<dbReference type="InterPro" id="IPR008920">
    <property type="entry name" value="TF_FadR/GntR_C"/>
</dbReference>
<dbReference type="Pfam" id="PF00392">
    <property type="entry name" value="GntR"/>
    <property type="match status" value="1"/>
</dbReference>
<dbReference type="PANTHER" id="PTHR43537:SF41">
    <property type="entry name" value="TRANSCRIPTIONAL REGULATORY PROTEIN"/>
    <property type="match status" value="1"/>
</dbReference>
<proteinExistence type="predicted"/>
<dbReference type="Gene3D" id="1.20.120.530">
    <property type="entry name" value="GntR ligand-binding domain-like"/>
    <property type="match status" value="1"/>
</dbReference>
<reference evidence="5 6" key="1">
    <citation type="journal article" date="2014" name="Int. J. Syst. Evol. Microbiol.">
        <title>Complete genome sequence of Corynebacterium casei LMG S-19264T (=DSM 44701T), isolated from a smear-ripened cheese.</title>
        <authorList>
            <consortium name="US DOE Joint Genome Institute (JGI-PGF)"/>
            <person name="Walter F."/>
            <person name="Albersmeier A."/>
            <person name="Kalinowski J."/>
            <person name="Ruckert C."/>
        </authorList>
    </citation>
    <scope>NUCLEOTIDE SEQUENCE [LARGE SCALE GENOMIC DNA]</scope>
    <source>
        <strain evidence="5 6">NBRC 111766</strain>
    </source>
</reference>
<dbReference type="GO" id="GO:0003700">
    <property type="term" value="F:DNA-binding transcription factor activity"/>
    <property type="evidence" value="ECO:0007669"/>
    <property type="project" value="InterPro"/>
</dbReference>
<dbReference type="Gene3D" id="1.10.10.10">
    <property type="entry name" value="Winged helix-like DNA-binding domain superfamily/Winged helix DNA-binding domain"/>
    <property type="match status" value="1"/>
</dbReference>
<evidence type="ECO:0000256" key="1">
    <source>
        <dbReference type="ARBA" id="ARBA00023015"/>
    </source>
</evidence>
<dbReference type="Pfam" id="PF07729">
    <property type="entry name" value="FCD"/>
    <property type="match status" value="1"/>
</dbReference>
<dbReference type="SUPFAM" id="SSF48008">
    <property type="entry name" value="GntR ligand-binding domain-like"/>
    <property type="match status" value="1"/>
</dbReference>
<gene>
    <name evidence="5" type="ORF">GCM10010873_05510</name>
</gene>
<dbReference type="RefSeq" id="WP_284323805.1">
    <property type="nucleotide sequence ID" value="NZ_BSPP01000003.1"/>
</dbReference>
<dbReference type="EMBL" id="BSPP01000003">
    <property type="protein sequence ID" value="GLS85578.1"/>
    <property type="molecule type" value="Genomic_DNA"/>
</dbReference>
<evidence type="ECO:0000313" key="6">
    <source>
        <dbReference type="Proteomes" id="UP001157355"/>
    </source>
</evidence>
<keyword evidence="1" id="KW-0805">Transcription regulation</keyword>
<evidence type="ECO:0000259" key="4">
    <source>
        <dbReference type="PROSITE" id="PS50949"/>
    </source>
</evidence>
<comment type="caution">
    <text evidence="5">The sequence shown here is derived from an EMBL/GenBank/DDBJ whole genome shotgun (WGS) entry which is preliminary data.</text>
</comment>
<dbReference type="InterPro" id="IPR036390">
    <property type="entry name" value="WH_DNA-bd_sf"/>
</dbReference>
<evidence type="ECO:0000313" key="5">
    <source>
        <dbReference type="EMBL" id="GLS85578.1"/>
    </source>
</evidence>
<keyword evidence="2" id="KW-0238">DNA-binding</keyword>
<dbReference type="SMART" id="SM00345">
    <property type="entry name" value="HTH_GNTR"/>
    <property type="match status" value="1"/>
</dbReference>
<organism evidence="5 6">
    <name type="scientific">Cypionkella aquatica</name>
    <dbReference type="NCBI Taxonomy" id="1756042"/>
    <lineage>
        <taxon>Bacteria</taxon>
        <taxon>Pseudomonadati</taxon>
        <taxon>Pseudomonadota</taxon>
        <taxon>Alphaproteobacteria</taxon>
        <taxon>Rhodobacterales</taxon>
        <taxon>Paracoccaceae</taxon>
        <taxon>Cypionkella</taxon>
    </lineage>
</organism>
<dbReference type="GO" id="GO:0003677">
    <property type="term" value="F:DNA binding"/>
    <property type="evidence" value="ECO:0007669"/>
    <property type="project" value="UniProtKB-KW"/>
</dbReference>
<dbReference type="InterPro" id="IPR000524">
    <property type="entry name" value="Tscrpt_reg_HTH_GntR"/>
</dbReference>
<accession>A0AA37WYP9</accession>
<dbReference type="SUPFAM" id="SSF46785">
    <property type="entry name" value="Winged helix' DNA-binding domain"/>
    <property type="match status" value="1"/>
</dbReference>
<feature type="domain" description="HTH gntR-type" evidence="4">
    <location>
        <begin position="12"/>
        <end position="79"/>
    </location>
</feature>
<dbReference type="CDD" id="cd07377">
    <property type="entry name" value="WHTH_GntR"/>
    <property type="match status" value="1"/>
</dbReference>
<dbReference type="PANTHER" id="PTHR43537">
    <property type="entry name" value="TRANSCRIPTIONAL REGULATOR, GNTR FAMILY"/>
    <property type="match status" value="1"/>
</dbReference>
<evidence type="ECO:0000256" key="2">
    <source>
        <dbReference type="ARBA" id="ARBA00023125"/>
    </source>
</evidence>
<name>A0AA37WYP9_9RHOB</name>
<evidence type="ECO:0000256" key="3">
    <source>
        <dbReference type="ARBA" id="ARBA00023163"/>
    </source>
</evidence>